<accession>A0ABD3N1F7</accession>
<name>A0ABD3N1F7_9STRA</name>
<feature type="chain" id="PRO_5044818963" evidence="1">
    <location>
        <begin position="18"/>
        <end position="165"/>
    </location>
</feature>
<organism evidence="2 3">
    <name type="scientific">Cyclotella atomus</name>
    <dbReference type="NCBI Taxonomy" id="382360"/>
    <lineage>
        <taxon>Eukaryota</taxon>
        <taxon>Sar</taxon>
        <taxon>Stramenopiles</taxon>
        <taxon>Ochrophyta</taxon>
        <taxon>Bacillariophyta</taxon>
        <taxon>Coscinodiscophyceae</taxon>
        <taxon>Thalassiosirophycidae</taxon>
        <taxon>Stephanodiscales</taxon>
        <taxon>Stephanodiscaceae</taxon>
        <taxon>Cyclotella</taxon>
    </lineage>
</organism>
<sequence>MKVTSVLIAASVASASAFVPAPQTPQTTQLNESIFRKIANLDLWEPVKNSNEYGARNNKNVKVGQLTERSYVPLGLTKAQYEKIRADEQAKKAANYQRNVNKAGKFLDYTEFYLARGTDLKDSWYNAPNRGHRMAKTKYDWSGEKNDAPVWTGVGNIKKKAGGKK</sequence>
<dbReference type="EMBL" id="JALLPJ020001340">
    <property type="protein sequence ID" value="KAL3768896.1"/>
    <property type="molecule type" value="Genomic_DNA"/>
</dbReference>
<comment type="caution">
    <text evidence="2">The sequence shown here is derived from an EMBL/GenBank/DDBJ whole genome shotgun (WGS) entry which is preliminary data.</text>
</comment>
<evidence type="ECO:0000313" key="3">
    <source>
        <dbReference type="Proteomes" id="UP001530400"/>
    </source>
</evidence>
<protein>
    <submittedName>
        <fullName evidence="2">Uncharacterized protein</fullName>
    </submittedName>
</protein>
<dbReference type="AlphaFoldDB" id="A0ABD3N1F7"/>
<proteinExistence type="predicted"/>
<evidence type="ECO:0000313" key="2">
    <source>
        <dbReference type="EMBL" id="KAL3768896.1"/>
    </source>
</evidence>
<keyword evidence="1" id="KW-0732">Signal</keyword>
<feature type="signal peptide" evidence="1">
    <location>
        <begin position="1"/>
        <end position="17"/>
    </location>
</feature>
<gene>
    <name evidence="2" type="ORF">ACHAWO_010610</name>
</gene>
<keyword evidence="3" id="KW-1185">Reference proteome</keyword>
<reference evidence="2 3" key="1">
    <citation type="submission" date="2024-10" db="EMBL/GenBank/DDBJ databases">
        <title>Updated reference genomes for cyclostephanoid diatoms.</title>
        <authorList>
            <person name="Roberts W.R."/>
            <person name="Alverson A.J."/>
        </authorList>
    </citation>
    <scope>NUCLEOTIDE SEQUENCE [LARGE SCALE GENOMIC DNA]</scope>
    <source>
        <strain evidence="2 3">AJA010-31</strain>
    </source>
</reference>
<evidence type="ECO:0000256" key="1">
    <source>
        <dbReference type="SAM" id="SignalP"/>
    </source>
</evidence>
<dbReference type="Proteomes" id="UP001530400">
    <property type="component" value="Unassembled WGS sequence"/>
</dbReference>